<dbReference type="NCBIfam" id="TIGR01131">
    <property type="entry name" value="ATP_synt_6_or_A"/>
    <property type="match status" value="1"/>
</dbReference>
<keyword evidence="10 11" id="KW-0066">ATP synthesis</keyword>
<dbReference type="Proteomes" id="UP001290861">
    <property type="component" value="Unassembled WGS sequence"/>
</dbReference>
<dbReference type="PANTHER" id="PTHR11410:SF0">
    <property type="entry name" value="ATP SYNTHASE SUBUNIT A"/>
    <property type="match status" value="1"/>
</dbReference>
<accession>A0ABU5MWW7</accession>
<feature type="transmembrane region" description="Helical" evidence="11">
    <location>
        <begin position="238"/>
        <end position="264"/>
    </location>
</feature>
<keyword evidence="7 11" id="KW-1133">Transmembrane helix</keyword>
<comment type="function">
    <text evidence="11 12">Key component of the proton channel; it plays a direct role in the translocation of protons across the membrane.</text>
</comment>
<dbReference type="InterPro" id="IPR045083">
    <property type="entry name" value="ATP_synth_F0_asu_bact/mt"/>
</dbReference>
<keyword evidence="9 11" id="KW-0472">Membrane</keyword>
<evidence type="ECO:0000256" key="2">
    <source>
        <dbReference type="ARBA" id="ARBA00006810"/>
    </source>
</evidence>
<keyword evidence="8 11" id="KW-0406">Ion transport</keyword>
<evidence type="ECO:0000256" key="1">
    <source>
        <dbReference type="ARBA" id="ARBA00004141"/>
    </source>
</evidence>
<comment type="similarity">
    <text evidence="2 11 12">Belongs to the ATPase A chain family.</text>
</comment>
<keyword evidence="11" id="KW-1003">Cell membrane</keyword>
<organism evidence="13 14">
    <name type="scientific">Pontiella agarivorans</name>
    <dbReference type="NCBI Taxonomy" id="3038953"/>
    <lineage>
        <taxon>Bacteria</taxon>
        <taxon>Pseudomonadati</taxon>
        <taxon>Kiritimatiellota</taxon>
        <taxon>Kiritimatiellia</taxon>
        <taxon>Kiritimatiellales</taxon>
        <taxon>Pontiellaceae</taxon>
        <taxon>Pontiella</taxon>
    </lineage>
</organism>
<dbReference type="PROSITE" id="PS00449">
    <property type="entry name" value="ATPASE_A"/>
    <property type="match status" value="1"/>
</dbReference>
<evidence type="ECO:0000256" key="8">
    <source>
        <dbReference type="ARBA" id="ARBA00023065"/>
    </source>
</evidence>
<name>A0ABU5MWW7_9BACT</name>
<keyword evidence="14" id="KW-1185">Reference proteome</keyword>
<feature type="transmembrane region" description="Helical" evidence="11">
    <location>
        <begin position="113"/>
        <end position="136"/>
    </location>
</feature>
<evidence type="ECO:0000256" key="11">
    <source>
        <dbReference type="HAMAP-Rule" id="MF_01393"/>
    </source>
</evidence>
<dbReference type="PRINTS" id="PR00123">
    <property type="entry name" value="ATPASEA"/>
</dbReference>
<evidence type="ECO:0000256" key="10">
    <source>
        <dbReference type="ARBA" id="ARBA00023310"/>
    </source>
</evidence>
<evidence type="ECO:0000256" key="4">
    <source>
        <dbReference type="ARBA" id="ARBA00022547"/>
    </source>
</evidence>
<reference evidence="13 14" key="1">
    <citation type="journal article" date="2024" name="Appl. Environ. Microbiol.">
        <title>Pontiella agarivorans sp. nov., a novel marine anaerobic bacterium capable of degrading macroalgal polysaccharides and fixing nitrogen.</title>
        <authorList>
            <person name="Liu N."/>
            <person name="Kivenson V."/>
            <person name="Peng X."/>
            <person name="Cui Z."/>
            <person name="Lankiewicz T.S."/>
            <person name="Gosselin K.M."/>
            <person name="English C.J."/>
            <person name="Blair E.M."/>
            <person name="O'Malley M.A."/>
            <person name="Valentine D.L."/>
        </authorList>
    </citation>
    <scope>NUCLEOTIDE SEQUENCE [LARGE SCALE GENOMIC DNA]</scope>
    <source>
        <strain evidence="13 14">NLcol2</strain>
    </source>
</reference>
<gene>
    <name evidence="11 13" type="primary">atpB</name>
    <name evidence="13" type="ORF">P9H32_08325</name>
</gene>
<evidence type="ECO:0000313" key="14">
    <source>
        <dbReference type="Proteomes" id="UP001290861"/>
    </source>
</evidence>
<keyword evidence="3 11" id="KW-0813">Transport</keyword>
<evidence type="ECO:0000256" key="5">
    <source>
        <dbReference type="ARBA" id="ARBA00022692"/>
    </source>
</evidence>
<dbReference type="CDD" id="cd00310">
    <property type="entry name" value="ATP-synt_Fo_a_6"/>
    <property type="match status" value="1"/>
</dbReference>
<dbReference type="Pfam" id="PF00119">
    <property type="entry name" value="ATP-synt_A"/>
    <property type="match status" value="1"/>
</dbReference>
<evidence type="ECO:0000256" key="6">
    <source>
        <dbReference type="ARBA" id="ARBA00022781"/>
    </source>
</evidence>
<protein>
    <recommendedName>
        <fullName evidence="11 12">ATP synthase subunit a</fullName>
    </recommendedName>
    <alternativeName>
        <fullName evidence="11">ATP synthase F0 sector subunit a</fullName>
    </alternativeName>
    <alternativeName>
        <fullName evidence="11">F-ATPase subunit 6</fullName>
    </alternativeName>
</protein>
<sequence>MTNDIHLVEDLQHAAHETADRAHYVNQWVMHHVTDSGEWHTPLWSLHLPPWMSNNAVMLIVASLLLIISFGAFYRYQDRKAPRGWTNALEALVLFVRNEISIAYLGPKDGRKMAPLFLTFFFFILTCNLMGLCPLFSTATGNINVTFGLASVTFFFMVFGAMYVNGPIRFFKAFAPEGVPWPILIILMPIEMIGLVIKCVALTIRLFANMLAGHIVVFSLVGLLVTFGYWALPALGMALAINLLEVFIAFLQAYVFTVLSAMFIGEMYHPAH</sequence>
<keyword evidence="4 11" id="KW-0138">CF(0)</keyword>
<feature type="transmembrane region" description="Helical" evidence="11">
    <location>
        <begin position="143"/>
        <end position="163"/>
    </location>
</feature>
<feature type="transmembrane region" description="Helical" evidence="11">
    <location>
        <begin position="183"/>
        <end position="204"/>
    </location>
</feature>
<feature type="transmembrane region" description="Helical" evidence="11">
    <location>
        <begin position="88"/>
        <end position="107"/>
    </location>
</feature>
<dbReference type="InterPro" id="IPR035908">
    <property type="entry name" value="F0_ATP_A_sf"/>
</dbReference>
<keyword evidence="6 11" id="KW-0375">Hydrogen ion transport</keyword>
<evidence type="ECO:0000256" key="3">
    <source>
        <dbReference type="ARBA" id="ARBA00022448"/>
    </source>
</evidence>
<dbReference type="HAMAP" id="MF_01393">
    <property type="entry name" value="ATP_synth_a_bact"/>
    <property type="match status" value="1"/>
</dbReference>
<feature type="transmembrane region" description="Helical" evidence="11">
    <location>
        <begin position="56"/>
        <end position="76"/>
    </location>
</feature>
<dbReference type="SUPFAM" id="SSF81336">
    <property type="entry name" value="F1F0 ATP synthase subunit A"/>
    <property type="match status" value="1"/>
</dbReference>
<dbReference type="EMBL" id="JARVCO010000010">
    <property type="protein sequence ID" value="MDZ8118633.1"/>
    <property type="molecule type" value="Genomic_DNA"/>
</dbReference>
<proteinExistence type="inferred from homology"/>
<dbReference type="PANTHER" id="PTHR11410">
    <property type="entry name" value="ATP SYNTHASE SUBUNIT A"/>
    <property type="match status" value="1"/>
</dbReference>
<dbReference type="InterPro" id="IPR000568">
    <property type="entry name" value="ATP_synth_F0_asu"/>
</dbReference>
<evidence type="ECO:0000256" key="7">
    <source>
        <dbReference type="ARBA" id="ARBA00022989"/>
    </source>
</evidence>
<dbReference type="Gene3D" id="1.20.120.220">
    <property type="entry name" value="ATP synthase, F0 complex, subunit A"/>
    <property type="match status" value="1"/>
</dbReference>
<comment type="caution">
    <text evidence="13">The sequence shown here is derived from an EMBL/GenBank/DDBJ whole genome shotgun (WGS) entry which is preliminary data.</text>
</comment>
<comment type="subcellular location">
    <subcellularLocation>
        <location evidence="11 12">Cell membrane</location>
        <topology evidence="11 12">Multi-pass membrane protein</topology>
    </subcellularLocation>
    <subcellularLocation>
        <location evidence="1">Membrane</location>
        <topology evidence="1">Multi-pass membrane protein</topology>
    </subcellularLocation>
</comment>
<feature type="transmembrane region" description="Helical" evidence="11">
    <location>
        <begin position="211"/>
        <end position="232"/>
    </location>
</feature>
<keyword evidence="5 11" id="KW-0812">Transmembrane</keyword>
<evidence type="ECO:0000256" key="12">
    <source>
        <dbReference type="RuleBase" id="RU000483"/>
    </source>
</evidence>
<evidence type="ECO:0000256" key="9">
    <source>
        <dbReference type="ARBA" id="ARBA00023136"/>
    </source>
</evidence>
<dbReference type="RefSeq" id="WP_322608431.1">
    <property type="nucleotide sequence ID" value="NZ_JARVCO010000010.1"/>
</dbReference>
<evidence type="ECO:0000313" key="13">
    <source>
        <dbReference type="EMBL" id="MDZ8118633.1"/>
    </source>
</evidence>
<dbReference type="InterPro" id="IPR023011">
    <property type="entry name" value="ATP_synth_F0_asu_AS"/>
</dbReference>